<organism evidence="9 10">
    <name type="scientific">Plectus sambesii</name>
    <dbReference type="NCBI Taxonomy" id="2011161"/>
    <lineage>
        <taxon>Eukaryota</taxon>
        <taxon>Metazoa</taxon>
        <taxon>Ecdysozoa</taxon>
        <taxon>Nematoda</taxon>
        <taxon>Chromadorea</taxon>
        <taxon>Plectida</taxon>
        <taxon>Plectina</taxon>
        <taxon>Plectoidea</taxon>
        <taxon>Plectidae</taxon>
        <taxon>Plectus</taxon>
    </lineage>
</organism>
<keyword evidence="6" id="KW-1015">Disulfide bond</keyword>
<dbReference type="PROSITE" id="PS51324">
    <property type="entry name" value="ERV_ALR"/>
    <property type="match status" value="1"/>
</dbReference>
<dbReference type="PANTHER" id="PTHR22897">
    <property type="entry name" value="QUIESCIN Q6-RELATED SULFHYDRYL OXIDASE"/>
    <property type="match status" value="1"/>
</dbReference>
<keyword evidence="4 7" id="KW-0274">FAD</keyword>
<dbReference type="InterPro" id="IPR039798">
    <property type="entry name" value="Sulfhydryl_oxidase"/>
</dbReference>
<dbReference type="GO" id="GO:0006457">
    <property type="term" value="P:protein folding"/>
    <property type="evidence" value="ECO:0007669"/>
    <property type="project" value="TreeGrafter"/>
</dbReference>
<keyword evidence="3" id="KW-0732">Signal</keyword>
<dbReference type="GO" id="GO:0000139">
    <property type="term" value="C:Golgi membrane"/>
    <property type="evidence" value="ECO:0007669"/>
    <property type="project" value="TreeGrafter"/>
</dbReference>
<evidence type="ECO:0000256" key="2">
    <source>
        <dbReference type="ARBA" id="ARBA00022630"/>
    </source>
</evidence>
<dbReference type="AlphaFoldDB" id="A0A914UPN3"/>
<dbReference type="Gene3D" id="1.20.120.310">
    <property type="entry name" value="ERV/ALR sulfhydryl oxidase domain"/>
    <property type="match status" value="1"/>
</dbReference>
<dbReference type="InterPro" id="IPR036774">
    <property type="entry name" value="ERV/ALR_sulphydryl_oxid_sf"/>
</dbReference>
<comment type="cofactor">
    <cofactor evidence="1 7">
        <name>FAD</name>
        <dbReference type="ChEBI" id="CHEBI:57692"/>
    </cofactor>
</comment>
<dbReference type="WBParaSite" id="PSAMB.scaffold11260size3479.g33992.t1">
    <property type="protein sequence ID" value="PSAMB.scaffold11260size3479.g33992.t1"/>
    <property type="gene ID" value="PSAMB.scaffold11260size3479.g33992"/>
</dbReference>
<accession>A0A914UPN3</accession>
<dbReference type="InterPro" id="IPR042568">
    <property type="entry name" value="QSOX_FAD-bd_sf"/>
</dbReference>
<evidence type="ECO:0000313" key="9">
    <source>
        <dbReference type="Proteomes" id="UP000887566"/>
    </source>
</evidence>
<evidence type="ECO:0000256" key="4">
    <source>
        <dbReference type="ARBA" id="ARBA00022827"/>
    </source>
</evidence>
<proteinExistence type="predicted"/>
<reference evidence="10" key="1">
    <citation type="submission" date="2022-11" db="UniProtKB">
        <authorList>
            <consortium name="WormBaseParasite"/>
        </authorList>
    </citation>
    <scope>IDENTIFICATION</scope>
</reference>
<evidence type="ECO:0000256" key="1">
    <source>
        <dbReference type="ARBA" id="ARBA00001974"/>
    </source>
</evidence>
<dbReference type="PANTHER" id="PTHR22897:SF8">
    <property type="entry name" value="SULFHYDRYL OXIDASE"/>
    <property type="match status" value="1"/>
</dbReference>
<dbReference type="Proteomes" id="UP000887566">
    <property type="component" value="Unplaced"/>
</dbReference>
<dbReference type="InterPro" id="IPR017905">
    <property type="entry name" value="ERV/ALR_sulphydryl_oxidase"/>
</dbReference>
<keyword evidence="5 7" id="KW-0560">Oxidoreductase</keyword>
<dbReference type="SUPFAM" id="SSF69000">
    <property type="entry name" value="FAD-dependent thiol oxidase"/>
    <property type="match status" value="1"/>
</dbReference>
<name>A0A914UPN3_9BILA</name>
<dbReference type="Pfam" id="PF04777">
    <property type="entry name" value="Evr1_Alr"/>
    <property type="match status" value="1"/>
</dbReference>
<evidence type="ECO:0000256" key="7">
    <source>
        <dbReference type="RuleBase" id="RU371123"/>
    </source>
</evidence>
<comment type="catalytic activity">
    <reaction evidence="7">
        <text>2 R'C(R)SH + O2 = R'C(R)S-S(R)CR' + H2O2</text>
        <dbReference type="Rhea" id="RHEA:17357"/>
        <dbReference type="ChEBI" id="CHEBI:15379"/>
        <dbReference type="ChEBI" id="CHEBI:16240"/>
        <dbReference type="ChEBI" id="CHEBI:16520"/>
        <dbReference type="ChEBI" id="CHEBI:17412"/>
        <dbReference type="EC" id="1.8.3.2"/>
    </reaction>
</comment>
<dbReference type="Gene3D" id="1.20.120.1960">
    <property type="entry name" value="QSOX sulfhydryl oxidase domain"/>
    <property type="match status" value="1"/>
</dbReference>
<protein>
    <recommendedName>
        <fullName evidence="7">Sulfhydryl oxidase</fullName>
        <ecNumber evidence="7">1.8.3.2</ecNumber>
    </recommendedName>
</protein>
<dbReference type="GO" id="GO:0016971">
    <property type="term" value="F:flavin-dependent sulfhydryl oxidase activity"/>
    <property type="evidence" value="ECO:0007669"/>
    <property type="project" value="InterPro"/>
</dbReference>
<sequence>LKAIRYSLFREVAFAGDVISGPKLTALADFVNLLANHYPTARTDERQLVGDAVVGNVRLNGSRGEQAKAVFGDLSDWLIAQGTDARLSISDWQNEFMAAERRHGSPFPVTAKWQHCRGSSDKFRGFTCGIWTSLHALTVRVYLDNVADNNFTALPVLKTIRNWVDHFFSCRECRGHFILLTTKLYSMESKAKQPHDVFMYMWKVHNTVNARLKGSDTEDPQYPKYQFPAPFLCPQCSKDGIFDEYQVRQFLLRYYTDVKRDGVFAQETLKFL</sequence>
<evidence type="ECO:0000259" key="8">
    <source>
        <dbReference type="PROSITE" id="PS51324"/>
    </source>
</evidence>
<feature type="domain" description="ERV/ALR sulfhydryl oxidase" evidence="8">
    <location>
        <begin position="118"/>
        <end position="227"/>
    </location>
</feature>
<dbReference type="GO" id="GO:0003756">
    <property type="term" value="F:protein disulfide isomerase activity"/>
    <property type="evidence" value="ECO:0007669"/>
    <property type="project" value="TreeGrafter"/>
</dbReference>
<dbReference type="EC" id="1.8.3.2" evidence="7"/>
<evidence type="ECO:0000256" key="6">
    <source>
        <dbReference type="ARBA" id="ARBA00023157"/>
    </source>
</evidence>
<evidence type="ECO:0000256" key="5">
    <source>
        <dbReference type="ARBA" id="ARBA00023002"/>
    </source>
</evidence>
<keyword evidence="9" id="KW-1185">Reference proteome</keyword>
<evidence type="ECO:0000313" key="10">
    <source>
        <dbReference type="WBParaSite" id="PSAMB.scaffold11260size3479.g33992.t1"/>
    </source>
</evidence>
<evidence type="ECO:0000256" key="3">
    <source>
        <dbReference type="ARBA" id="ARBA00022729"/>
    </source>
</evidence>
<keyword evidence="2 7" id="KW-0285">Flavoprotein</keyword>
<dbReference type="GO" id="GO:0005615">
    <property type="term" value="C:extracellular space"/>
    <property type="evidence" value="ECO:0007669"/>
    <property type="project" value="TreeGrafter"/>
</dbReference>